<accession>A0A4P5PS30</accession>
<keyword evidence="3" id="KW-1185">Reference proteome</keyword>
<dbReference type="GO" id="GO:0003677">
    <property type="term" value="F:DNA binding"/>
    <property type="evidence" value="ECO:0007669"/>
    <property type="project" value="InterPro"/>
</dbReference>
<dbReference type="SUPFAM" id="SSF53098">
    <property type="entry name" value="Ribonuclease H-like"/>
    <property type="match status" value="1"/>
</dbReference>
<dbReference type="EMBL" id="BJCC01000032">
    <property type="protein sequence ID" value="GCF95463.1"/>
    <property type="molecule type" value="Genomic_DNA"/>
</dbReference>
<dbReference type="Pfam" id="PF01609">
    <property type="entry name" value="DDE_Tnp_1"/>
    <property type="match status" value="1"/>
</dbReference>
<dbReference type="InterPro" id="IPR002559">
    <property type="entry name" value="Transposase_11"/>
</dbReference>
<proteinExistence type="predicted"/>
<feature type="domain" description="Transposase IS4-like" evidence="1">
    <location>
        <begin position="1"/>
        <end position="45"/>
    </location>
</feature>
<dbReference type="Proteomes" id="UP000290567">
    <property type="component" value="Unassembled WGS sequence"/>
</dbReference>
<evidence type="ECO:0000313" key="2">
    <source>
        <dbReference type="EMBL" id="GCF95463.1"/>
    </source>
</evidence>
<evidence type="ECO:0000313" key="3">
    <source>
        <dbReference type="Proteomes" id="UP000290567"/>
    </source>
</evidence>
<dbReference type="RefSeq" id="WP_227873838.1">
    <property type="nucleotide sequence ID" value="NZ_BJCC01000032.1"/>
</dbReference>
<sequence>MYQARWQIELFFKHLKQNLTIKQLYSRSEQGAINQVILTLIATLLTYPIKIELNSAATLFQLKRSFHYLRFESAEIWLERHKPG</sequence>
<dbReference type="InterPro" id="IPR012337">
    <property type="entry name" value="RNaseH-like_sf"/>
</dbReference>
<dbReference type="GO" id="GO:0006313">
    <property type="term" value="P:DNA transposition"/>
    <property type="evidence" value="ECO:0007669"/>
    <property type="project" value="InterPro"/>
</dbReference>
<reference evidence="3" key="1">
    <citation type="submission" date="2019-02" db="EMBL/GenBank/DDBJ databases">
        <title>Draft genome sequence of Enterococcus sp. Gos25-1.</title>
        <authorList>
            <person name="Tanaka N."/>
            <person name="Shiwa Y."/>
            <person name="Fujita N."/>
        </authorList>
    </citation>
    <scope>NUCLEOTIDE SEQUENCE [LARGE SCALE GENOMIC DNA]</scope>
    <source>
        <strain evidence="3">Gos25-1</strain>
    </source>
</reference>
<dbReference type="PANTHER" id="PTHR33258">
    <property type="entry name" value="TRANSPOSASE INSL FOR INSERTION SEQUENCE ELEMENT IS186A-RELATED"/>
    <property type="match status" value="1"/>
</dbReference>
<dbReference type="PANTHER" id="PTHR33258:SF1">
    <property type="entry name" value="TRANSPOSASE INSL FOR INSERTION SEQUENCE ELEMENT IS186A-RELATED"/>
    <property type="match status" value="1"/>
</dbReference>
<dbReference type="AlphaFoldDB" id="A0A4P5PS30"/>
<dbReference type="GO" id="GO:0004803">
    <property type="term" value="F:transposase activity"/>
    <property type="evidence" value="ECO:0007669"/>
    <property type="project" value="InterPro"/>
</dbReference>
<protein>
    <recommendedName>
        <fullName evidence="1">Transposase IS4-like domain-containing protein</fullName>
    </recommendedName>
</protein>
<name>A0A4P5PS30_9ENTE</name>
<comment type="caution">
    <text evidence="2">The sequence shown here is derived from an EMBL/GenBank/DDBJ whole genome shotgun (WGS) entry which is preliminary data.</text>
</comment>
<gene>
    <name evidence="2" type="ORF">NRIC_33540</name>
</gene>
<organism evidence="2 3">
    <name type="scientific">Enterococcus florum</name>
    <dbReference type="NCBI Taxonomy" id="2480627"/>
    <lineage>
        <taxon>Bacteria</taxon>
        <taxon>Bacillati</taxon>
        <taxon>Bacillota</taxon>
        <taxon>Bacilli</taxon>
        <taxon>Lactobacillales</taxon>
        <taxon>Enterococcaceae</taxon>
        <taxon>Enterococcus</taxon>
    </lineage>
</organism>
<evidence type="ECO:0000259" key="1">
    <source>
        <dbReference type="Pfam" id="PF01609"/>
    </source>
</evidence>